<keyword evidence="8" id="KW-0862">Zinc</keyword>
<dbReference type="GO" id="GO:0005506">
    <property type="term" value="F:iron ion binding"/>
    <property type="evidence" value="ECO:0007669"/>
    <property type="project" value="InterPro"/>
</dbReference>
<reference evidence="16 17" key="1">
    <citation type="submission" date="2018-08" db="EMBL/GenBank/DDBJ databases">
        <title>Komagataeibacter sp. AV 382.</title>
        <authorList>
            <person name="Skraban J."/>
            <person name="Trcek J."/>
        </authorList>
    </citation>
    <scope>NUCLEOTIDE SEQUENCE [LARGE SCALE GENOMIC DNA]</scope>
    <source>
        <strain evidence="16 17">AV 382</strain>
    </source>
</reference>
<dbReference type="Proteomes" id="UP000262371">
    <property type="component" value="Unassembled WGS sequence"/>
</dbReference>
<dbReference type="GO" id="GO:0016020">
    <property type="term" value="C:membrane"/>
    <property type="evidence" value="ECO:0007669"/>
    <property type="project" value="InterPro"/>
</dbReference>
<feature type="transmembrane region" description="Helical" evidence="14">
    <location>
        <begin position="57"/>
        <end position="75"/>
    </location>
</feature>
<evidence type="ECO:0000256" key="8">
    <source>
        <dbReference type="ARBA" id="ARBA00022833"/>
    </source>
</evidence>
<keyword evidence="5" id="KW-0479">Metal-binding</keyword>
<evidence type="ECO:0000313" key="17">
    <source>
        <dbReference type="Proteomes" id="UP000262371"/>
    </source>
</evidence>
<name>A0A371YYS1_9PROT</name>
<comment type="cofactor">
    <cofactor evidence="1">
        <name>Zn(2+)</name>
        <dbReference type="ChEBI" id="CHEBI:29105"/>
    </cofactor>
</comment>
<evidence type="ECO:0000256" key="2">
    <source>
        <dbReference type="ARBA" id="ARBA00004477"/>
    </source>
</evidence>
<evidence type="ECO:0000256" key="1">
    <source>
        <dbReference type="ARBA" id="ARBA00001947"/>
    </source>
</evidence>
<dbReference type="AlphaFoldDB" id="A0A371YYS1"/>
<dbReference type="InterPro" id="IPR006694">
    <property type="entry name" value="Fatty_acid_hydroxylase"/>
</dbReference>
<comment type="caution">
    <text evidence="16">The sequence shown here is derived from an EMBL/GenBank/DDBJ whole genome shotgun (WGS) entry which is preliminary data.</text>
</comment>
<evidence type="ECO:0000256" key="10">
    <source>
        <dbReference type="ARBA" id="ARBA00023002"/>
    </source>
</evidence>
<dbReference type="RefSeq" id="WP_116703513.1">
    <property type="nucleotide sequence ID" value="NZ_QUWV01000099.1"/>
</dbReference>
<keyword evidence="9 14" id="KW-1133">Transmembrane helix</keyword>
<evidence type="ECO:0000256" key="3">
    <source>
        <dbReference type="ARBA" id="ARBA00022516"/>
    </source>
</evidence>
<dbReference type="PANTHER" id="PTHR12863">
    <property type="entry name" value="FATTY ACID HYDROXYLASE"/>
    <property type="match status" value="1"/>
</dbReference>
<keyword evidence="3" id="KW-0444">Lipid biosynthesis</keyword>
<accession>A0A371YYS1</accession>
<organism evidence="16 17">
    <name type="scientific">Komagataeibacter melaceti</name>
    <dbReference type="NCBI Taxonomy" id="2766577"/>
    <lineage>
        <taxon>Bacteria</taxon>
        <taxon>Pseudomonadati</taxon>
        <taxon>Pseudomonadota</taxon>
        <taxon>Alphaproteobacteria</taxon>
        <taxon>Acetobacterales</taxon>
        <taxon>Acetobacteraceae</taxon>
        <taxon>Komagataeibacter</taxon>
    </lineage>
</organism>
<evidence type="ECO:0000256" key="12">
    <source>
        <dbReference type="ARBA" id="ARBA00023136"/>
    </source>
</evidence>
<evidence type="ECO:0000256" key="6">
    <source>
        <dbReference type="ARBA" id="ARBA00022824"/>
    </source>
</evidence>
<keyword evidence="4 14" id="KW-0812">Transmembrane</keyword>
<evidence type="ECO:0000259" key="15">
    <source>
        <dbReference type="Pfam" id="PF04116"/>
    </source>
</evidence>
<dbReference type="InterPro" id="IPR014430">
    <property type="entry name" value="Scs7"/>
</dbReference>
<dbReference type="PANTHER" id="PTHR12863:SF1">
    <property type="entry name" value="FATTY ACID 2-HYDROXYLASE"/>
    <property type="match status" value="1"/>
</dbReference>
<dbReference type="GO" id="GO:0006633">
    <property type="term" value="P:fatty acid biosynthetic process"/>
    <property type="evidence" value="ECO:0007669"/>
    <property type="project" value="UniProtKB-KW"/>
</dbReference>
<evidence type="ECO:0000313" key="16">
    <source>
        <dbReference type="EMBL" id="RFD19385.1"/>
    </source>
</evidence>
<evidence type="ECO:0000256" key="9">
    <source>
        <dbReference type="ARBA" id="ARBA00022989"/>
    </source>
</evidence>
<evidence type="ECO:0000256" key="13">
    <source>
        <dbReference type="ARBA" id="ARBA00023160"/>
    </source>
</evidence>
<feature type="transmembrane region" description="Helical" evidence="14">
    <location>
        <begin position="122"/>
        <end position="151"/>
    </location>
</feature>
<feature type="domain" description="Fatty acid hydroxylase" evidence="15">
    <location>
        <begin position="63"/>
        <end position="200"/>
    </location>
</feature>
<keyword evidence="7" id="KW-0276">Fatty acid metabolism</keyword>
<dbReference type="Pfam" id="PF04116">
    <property type="entry name" value="FA_hydroxylase"/>
    <property type="match status" value="1"/>
</dbReference>
<keyword evidence="13" id="KW-0275">Fatty acid biosynthesis</keyword>
<dbReference type="GO" id="GO:0080132">
    <property type="term" value="F:fatty acid 2-hydroxylase activity"/>
    <property type="evidence" value="ECO:0007669"/>
    <property type="project" value="InterPro"/>
</dbReference>
<sequence length="206" mass="23102">MAHQQKSHDEIPVRLFQNAFLERLTQVSFQTFISVWSVVLAVVLIVDARHSHSAGSFILDTGIGLAIWFVMEYLLHRFLFHLRLRSDMGQKLIFLIHGNHHLQPNHPLRNLMPLSVSVPLGAAVWGIGVLTGGMATGGSIAGGFILGYVGYDIVHYACHQFPMKLSVLRAIKKHHIQHHCVEPEANFAITAIFLDRVFGTKLRRGQ</sequence>
<keyword evidence="17" id="KW-1185">Reference proteome</keyword>
<evidence type="ECO:0000256" key="14">
    <source>
        <dbReference type="SAM" id="Phobius"/>
    </source>
</evidence>
<evidence type="ECO:0000256" key="11">
    <source>
        <dbReference type="ARBA" id="ARBA00023098"/>
    </source>
</evidence>
<gene>
    <name evidence="16" type="ORF">DY926_11560</name>
</gene>
<evidence type="ECO:0000256" key="7">
    <source>
        <dbReference type="ARBA" id="ARBA00022832"/>
    </source>
</evidence>
<keyword evidence="11" id="KW-0443">Lipid metabolism</keyword>
<evidence type="ECO:0000256" key="5">
    <source>
        <dbReference type="ARBA" id="ARBA00022723"/>
    </source>
</evidence>
<feature type="transmembrane region" description="Helical" evidence="14">
    <location>
        <begin position="27"/>
        <end position="45"/>
    </location>
</feature>
<protein>
    <submittedName>
        <fullName evidence="16">Fatty acid hydroxylase</fullName>
    </submittedName>
</protein>
<evidence type="ECO:0000256" key="4">
    <source>
        <dbReference type="ARBA" id="ARBA00022692"/>
    </source>
</evidence>
<proteinExistence type="predicted"/>
<keyword evidence="12 14" id="KW-0472">Membrane</keyword>
<dbReference type="EMBL" id="QUWV01000099">
    <property type="protein sequence ID" value="RFD19385.1"/>
    <property type="molecule type" value="Genomic_DNA"/>
</dbReference>
<keyword evidence="6" id="KW-0256">Endoplasmic reticulum</keyword>
<dbReference type="OrthoDB" id="5291370at2"/>
<keyword evidence="10" id="KW-0560">Oxidoreductase</keyword>
<comment type="subcellular location">
    <subcellularLocation>
        <location evidence="2">Endoplasmic reticulum membrane</location>
        <topology evidence="2">Multi-pass membrane protein</topology>
    </subcellularLocation>
</comment>